<evidence type="ECO:0000256" key="8">
    <source>
        <dbReference type="ARBA" id="ARBA00022898"/>
    </source>
</evidence>
<dbReference type="GO" id="GO:0005737">
    <property type="term" value="C:cytoplasm"/>
    <property type="evidence" value="ECO:0007669"/>
    <property type="project" value="TreeGrafter"/>
</dbReference>
<dbReference type="Pfam" id="PF00291">
    <property type="entry name" value="PALP"/>
    <property type="match status" value="1"/>
</dbReference>
<keyword evidence="7 12" id="KW-0822">Tryptophan biosynthesis</keyword>
<dbReference type="NCBIfam" id="TIGR00263">
    <property type="entry name" value="trpB"/>
    <property type="match status" value="1"/>
</dbReference>
<protein>
    <recommendedName>
        <fullName evidence="12">Tryptophan synthase beta chain</fullName>
        <ecNumber evidence="12">4.2.1.20</ecNumber>
    </recommendedName>
</protein>
<evidence type="ECO:0000256" key="12">
    <source>
        <dbReference type="HAMAP-Rule" id="MF_00133"/>
    </source>
</evidence>
<feature type="modified residue" description="N6-(pyridoxal phosphate)lysine" evidence="12">
    <location>
        <position position="97"/>
    </location>
</feature>
<evidence type="ECO:0000256" key="1">
    <source>
        <dbReference type="ARBA" id="ARBA00001933"/>
    </source>
</evidence>
<keyword evidence="10 12" id="KW-0456">Lyase</keyword>
<evidence type="ECO:0000256" key="6">
    <source>
        <dbReference type="ARBA" id="ARBA00022605"/>
    </source>
</evidence>
<keyword evidence="9 12" id="KW-0057">Aromatic amino acid biosynthesis</keyword>
<evidence type="ECO:0000256" key="2">
    <source>
        <dbReference type="ARBA" id="ARBA00002786"/>
    </source>
</evidence>
<dbReference type="InterPro" id="IPR006653">
    <property type="entry name" value="Trp_synth_b_CS"/>
</dbReference>
<dbReference type="InterPro" id="IPR001926">
    <property type="entry name" value="TrpB-like_PALP"/>
</dbReference>
<proteinExistence type="inferred from homology"/>
<dbReference type="PANTHER" id="PTHR48077">
    <property type="entry name" value="TRYPTOPHAN SYNTHASE-RELATED"/>
    <property type="match status" value="1"/>
</dbReference>
<evidence type="ECO:0000256" key="5">
    <source>
        <dbReference type="ARBA" id="ARBA00011270"/>
    </source>
</evidence>
<keyword evidence="15" id="KW-1185">Reference proteome</keyword>
<dbReference type="FunFam" id="3.40.50.1100:FF:000001">
    <property type="entry name" value="Tryptophan synthase beta chain"/>
    <property type="match status" value="1"/>
</dbReference>
<evidence type="ECO:0000313" key="14">
    <source>
        <dbReference type="EMBL" id="TDT41539.1"/>
    </source>
</evidence>
<dbReference type="SUPFAM" id="SSF53686">
    <property type="entry name" value="Tryptophan synthase beta subunit-like PLP-dependent enzymes"/>
    <property type="match status" value="1"/>
</dbReference>
<dbReference type="PANTHER" id="PTHR48077:SF3">
    <property type="entry name" value="TRYPTOPHAN SYNTHASE"/>
    <property type="match status" value="1"/>
</dbReference>
<feature type="domain" description="Tryptophan synthase beta chain-like PALP" evidence="13">
    <location>
        <begin position="63"/>
        <end position="387"/>
    </location>
</feature>
<evidence type="ECO:0000256" key="4">
    <source>
        <dbReference type="ARBA" id="ARBA00009982"/>
    </source>
</evidence>
<dbReference type="UniPathway" id="UPA00035">
    <property type="reaction ID" value="UER00044"/>
</dbReference>
<comment type="function">
    <text evidence="2 12">The beta subunit is responsible for the synthesis of L-tryptophan from indole and L-serine.</text>
</comment>
<comment type="pathway">
    <text evidence="3 12">Amino-acid biosynthesis; L-tryptophan biosynthesis; L-tryptophan from chorismate: step 5/5.</text>
</comment>
<evidence type="ECO:0000259" key="13">
    <source>
        <dbReference type="Pfam" id="PF00291"/>
    </source>
</evidence>
<reference evidence="14 15" key="1">
    <citation type="submission" date="2019-03" db="EMBL/GenBank/DDBJ databases">
        <title>Genomic Encyclopedia of Type Strains, Phase IV (KMG-IV): sequencing the most valuable type-strain genomes for metagenomic binning, comparative biology and taxonomic classification.</title>
        <authorList>
            <person name="Goeker M."/>
        </authorList>
    </citation>
    <scope>NUCLEOTIDE SEQUENCE [LARGE SCALE GENOMIC DNA]</scope>
    <source>
        <strain evidence="14 15">DSM 15505</strain>
    </source>
</reference>
<dbReference type="CDD" id="cd06446">
    <property type="entry name" value="Trp-synth_B"/>
    <property type="match status" value="1"/>
</dbReference>
<sequence>MKLTEELLKDFPDSRGHFGDYGGRFVSETLIDSLDHLESEYRRLRDDPQFRERFERDLEDYVGRPTPLYRADRLSEETGGASIWLKREDLCHTGAHKVNNTIGQALVAHFLGKPRVIAETGAGQHGVATATVAARLGLKCKIYMGAEDVKRQSINVYRMKLLGAEVEAVEGGTRTLKDAMNEALRDWVTNVDDTFYIIGTVAGPHPYPMMVRDFQSVIGREARRQHLEKTGRLPDALVACVGGGSNAIGLFYPFLTDESVELYGVEAGGYGIETGQHAAPLSAGRPGVLHGNRTYLMEDENGQISGTHSVSAGLDYPGVGPEHSWLKDIGRAHYVSVTDDEAMDAFRTLTAVEGIMPALETAHGIAYALKLARQMTPDQSIIINLSGRGDKDMNTVARMDNIDVE</sequence>
<dbReference type="Gene3D" id="3.40.50.1100">
    <property type="match status" value="2"/>
</dbReference>
<dbReference type="InterPro" id="IPR036052">
    <property type="entry name" value="TrpB-like_PALP_sf"/>
</dbReference>
<keyword evidence="6 12" id="KW-0028">Amino-acid biosynthesis</keyword>
<dbReference type="PROSITE" id="PS00168">
    <property type="entry name" value="TRP_SYNTHASE_BETA"/>
    <property type="match status" value="1"/>
</dbReference>
<dbReference type="InterPro" id="IPR023026">
    <property type="entry name" value="Trp_synth_beta/beta-like"/>
</dbReference>
<name>A0A4R7JWW9_9GAMM</name>
<dbReference type="GO" id="GO:0004834">
    <property type="term" value="F:tryptophan synthase activity"/>
    <property type="evidence" value="ECO:0007669"/>
    <property type="project" value="UniProtKB-UniRule"/>
</dbReference>
<dbReference type="RefSeq" id="WP_133735899.1">
    <property type="nucleotide sequence ID" value="NZ_SOAX01000003.1"/>
</dbReference>
<accession>A0A4R7JWW9</accession>
<evidence type="ECO:0000256" key="7">
    <source>
        <dbReference type="ARBA" id="ARBA00022822"/>
    </source>
</evidence>
<organism evidence="14 15">
    <name type="scientific">Halospina denitrificans</name>
    <dbReference type="NCBI Taxonomy" id="332522"/>
    <lineage>
        <taxon>Bacteria</taxon>
        <taxon>Pseudomonadati</taxon>
        <taxon>Pseudomonadota</taxon>
        <taxon>Gammaproteobacteria</taxon>
        <taxon>Halospina</taxon>
    </lineage>
</organism>
<dbReference type="EMBL" id="SOAX01000003">
    <property type="protein sequence ID" value="TDT41539.1"/>
    <property type="molecule type" value="Genomic_DNA"/>
</dbReference>
<dbReference type="HAMAP" id="MF_00133">
    <property type="entry name" value="Trp_synth_beta"/>
    <property type="match status" value="1"/>
</dbReference>
<comment type="cofactor">
    <cofactor evidence="1 12">
        <name>pyridoxal 5'-phosphate</name>
        <dbReference type="ChEBI" id="CHEBI:597326"/>
    </cofactor>
</comment>
<evidence type="ECO:0000256" key="9">
    <source>
        <dbReference type="ARBA" id="ARBA00023141"/>
    </source>
</evidence>
<keyword evidence="8 12" id="KW-0663">Pyridoxal phosphate</keyword>
<gene>
    <name evidence="12" type="primary">trpB</name>
    <name evidence="14" type="ORF">DES49_1635</name>
</gene>
<evidence type="ECO:0000256" key="3">
    <source>
        <dbReference type="ARBA" id="ARBA00004733"/>
    </source>
</evidence>
<evidence type="ECO:0000256" key="11">
    <source>
        <dbReference type="ARBA" id="ARBA00049047"/>
    </source>
</evidence>
<comment type="caution">
    <text evidence="14">The sequence shown here is derived from an EMBL/GenBank/DDBJ whole genome shotgun (WGS) entry which is preliminary data.</text>
</comment>
<evidence type="ECO:0000313" key="15">
    <source>
        <dbReference type="Proteomes" id="UP000295830"/>
    </source>
</evidence>
<comment type="subunit">
    <text evidence="5 12">Tetramer of two alpha and two beta chains.</text>
</comment>
<comment type="catalytic activity">
    <reaction evidence="11 12">
        <text>(1S,2R)-1-C-(indol-3-yl)glycerol 3-phosphate + L-serine = D-glyceraldehyde 3-phosphate + L-tryptophan + H2O</text>
        <dbReference type="Rhea" id="RHEA:10532"/>
        <dbReference type="ChEBI" id="CHEBI:15377"/>
        <dbReference type="ChEBI" id="CHEBI:33384"/>
        <dbReference type="ChEBI" id="CHEBI:57912"/>
        <dbReference type="ChEBI" id="CHEBI:58866"/>
        <dbReference type="ChEBI" id="CHEBI:59776"/>
        <dbReference type="EC" id="4.2.1.20"/>
    </reaction>
</comment>
<dbReference type="OrthoDB" id="9766131at2"/>
<dbReference type="AlphaFoldDB" id="A0A4R7JWW9"/>
<dbReference type="InterPro" id="IPR006654">
    <property type="entry name" value="Trp_synth_beta"/>
</dbReference>
<evidence type="ECO:0000256" key="10">
    <source>
        <dbReference type="ARBA" id="ARBA00023239"/>
    </source>
</evidence>
<dbReference type="EC" id="4.2.1.20" evidence="12"/>
<dbReference type="Proteomes" id="UP000295830">
    <property type="component" value="Unassembled WGS sequence"/>
</dbReference>
<comment type="similarity">
    <text evidence="4 12">Belongs to the TrpB family.</text>
</comment>
<dbReference type="PIRSF" id="PIRSF001413">
    <property type="entry name" value="Trp_syn_beta"/>
    <property type="match status" value="1"/>
</dbReference>
<dbReference type="FunFam" id="3.40.50.1100:FF:000004">
    <property type="entry name" value="Tryptophan synthase beta chain"/>
    <property type="match status" value="1"/>
</dbReference>